<evidence type="ECO:0000313" key="4">
    <source>
        <dbReference type="Proteomes" id="UP000295636"/>
    </source>
</evidence>
<dbReference type="EMBL" id="SMRT01000006">
    <property type="protein sequence ID" value="TDF97212.1"/>
    <property type="molecule type" value="Genomic_DNA"/>
</dbReference>
<dbReference type="SUPFAM" id="SSF51735">
    <property type="entry name" value="NAD(P)-binding Rossmann-fold domains"/>
    <property type="match status" value="1"/>
</dbReference>
<dbReference type="InterPro" id="IPR051450">
    <property type="entry name" value="Gfo/Idh/MocA_Oxidoreductases"/>
</dbReference>
<dbReference type="InterPro" id="IPR055170">
    <property type="entry name" value="GFO_IDH_MocA-like_dom"/>
</dbReference>
<feature type="domain" description="Gfo/Idh/MocA-like oxidoreductase N-terminal" evidence="1">
    <location>
        <begin position="1"/>
        <end position="119"/>
    </location>
</feature>
<dbReference type="InterPro" id="IPR000683">
    <property type="entry name" value="Gfo/Idh/MocA-like_OxRdtase_N"/>
</dbReference>
<protein>
    <submittedName>
        <fullName evidence="3">Gfo/Idh/MocA family oxidoreductase</fullName>
    </submittedName>
</protein>
<evidence type="ECO:0000259" key="2">
    <source>
        <dbReference type="Pfam" id="PF22725"/>
    </source>
</evidence>
<name>A0A4R5KPH4_9BACL</name>
<accession>A0A4R5KPH4</accession>
<dbReference type="Proteomes" id="UP000295636">
    <property type="component" value="Unassembled WGS sequence"/>
</dbReference>
<dbReference type="InterPro" id="IPR036291">
    <property type="entry name" value="NAD(P)-bd_dom_sf"/>
</dbReference>
<dbReference type="Pfam" id="PF01408">
    <property type="entry name" value="GFO_IDH_MocA"/>
    <property type="match status" value="1"/>
</dbReference>
<dbReference type="PANTHER" id="PTHR43377">
    <property type="entry name" value="BILIVERDIN REDUCTASE A"/>
    <property type="match status" value="1"/>
</dbReference>
<dbReference type="Gene3D" id="3.40.50.720">
    <property type="entry name" value="NAD(P)-binding Rossmann-like Domain"/>
    <property type="match status" value="1"/>
</dbReference>
<proteinExistence type="predicted"/>
<evidence type="ECO:0000313" key="3">
    <source>
        <dbReference type="EMBL" id="TDF97212.1"/>
    </source>
</evidence>
<gene>
    <name evidence="3" type="ORF">E1757_15410</name>
</gene>
<dbReference type="Gene3D" id="3.30.360.10">
    <property type="entry name" value="Dihydrodipicolinate Reductase, domain 2"/>
    <property type="match status" value="1"/>
</dbReference>
<dbReference type="Pfam" id="PF22725">
    <property type="entry name" value="GFO_IDH_MocA_C3"/>
    <property type="match status" value="1"/>
</dbReference>
<dbReference type="PANTHER" id="PTHR43377:SF1">
    <property type="entry name" value="BILIVERDIN REDUCTASE A"/>
    <property type="match status" value="1"/>
</dbReference>
<keyword evidence="4" id="KW-1185">Reference proteome</keyword>
<feature type="domain" description="GFO/IDH/MocA-like oxidoreductase" evidence="2">
    <location>
        <begin position="130"/>
        <end position="243"/>
    </location>
</feature>
<comment type="caution">
    <text evidence="3">The sequence shown here is derived from an EMBL/GenBank/DDBJ whole genome shotgun (WGS) entry which is preliminary data.</text>
</comment>
<evidence type="ECO:0000259" key="1">
    <source>
        <dbReference type="Pfam" id="PF01408"/>
    </source>
</evidence>
<dbReference type="GO" id="GO:0000166">
    <property type="term" value="F:nucleotide binding"/>
    <property type="evidence" value="ECO:0007669"/>
    <property type="project" value="InterPro"/>
</dbReference>
<sequence>MKVALVGGGNLGEQAAQSLRRIRGVEVTGVYDIRAEAAERLAELCRTEAFTCYEDLVAKTEADVVCVYLPTYIQKQYIMMAIEQGKHVICEAPLAATAAEAEHIMAAAAAKGVRLFAGHTGKFAPYLNNIKDKLTKGSIGQPGVVHIQHSGPSPVGYEDWYNDSAKSGGVIWQQLIHDIFLMRWMLGDVKTIYAMNRVVHGTEYASVTLRFRTGAIANITGHWGDPDAYRCRMELAGNNGVIRYDSRNTGSFELKKKRGPGHAVTVDSPMVHSPYYDQLEHFIGCLKFGTPSEITLEDAHQSLQLAEAALHSAETGMPAAWEGYSWKN</sequence>
<reference evidence="3 4" key="1">
    <citation type="submission" date="2019-03" db="EMBL/GenBank/DDBJ databases">
        <title>This is whole genome sequence of Paenibacillus sp MS74 strain.</title>
        <authorList>
            <person name="Trinh H.N."/>
        </authorList>
    </citation>
    <scope>NUCLEOTIDE SEQUENCE [LARGE SCALE GENOMIC DNA]</scope>
    <source>
        <strain evidence="3 4">MS74</strain>
    </source>
</reference>
<dbReference type="SUPFAM" id="SSF55347">
    <property type="entry name" value="Glyceraldehyde-3-phosphate dehydrogenase-like, C-terminal domain"/>
    <property type="match status" value="1"/>
</dbReference>
<dbReference type="RefSeq" id="WP_133229561.1">
    <property type="nucleotide sequence ID" value="NZ_SMRT01000006.1"/>
</dbReference>
<dbReference type="AlphaFoldDB" id="A0A4R5KPH4"/>
<organism evidence="3 4">
    <name type="scientific">Paenibacillus piri</name>
    <dbReference type="NCBI Taxonomy" id="2547395"/>
    <lineage>
        <taxon>Bacteria</taxon>
        <taxon>Bacillati</taxon>
        <taxon>Bacillota</taxon>
        <taxon>Bacilli</taxon>
        <taxon>Bacillales</taxon>
        <taxon>Paenibacillaceae</taxon>
        <taxon>Paenibacillus</taxon>
    </lineage>
</organism>
<dbReference type="OrthoDB" id="9815825at2"/>